<dbReference type="GO" id="GO:0005615">
    <property type="term" value="C:extracellular space"/>
    <property type="evidence" value="ECO:0007669"/>
    <property type="project" value="TreeGrafter"/>
</dbReference>
<dbReference type="SMR" id="B4IWT6"/>
<keyword evidence="2" id="KW-0090">Biological rhythms</keyword>
<evidence type="ECO:0000256" key="1">
    <source>
        <dbReference type="ARBA" id="ARBA00022729"/>
    </source>
</evidence>
<dbReference type="Pfam" id="PF06585">
    <property type="entry name" value="JHBP"/>
    <property type="match status" value="1"/>
</dbReference>
<dbReference type="FunFam" id="3.15.10.30:FF:000001">
    <property type="entry name" value="Takeout-like protein 1"/>
    <property type="match status" value="1"/>
</dbReference>
<accession>B4IWT6</accession>
<evidence type="ECO:0000313" key="4">
    <source>
        <dbReference type="EMBL" id="EDV97337.1"/>
    </source>
</evidence>
<dbReference type="OrthoDB" id="7419171at2759"/>
<keyword evidence="5" id="KW-1185">Reference proteome</keyword>
<organism evidence="5">
    <name type="scientific">Drosophila grimshawi</name>
    <name type="common">Hawaiian fruit fly</name>
    <name type="synonym">Idiomyia grimshawi</name>
    <dbReference type="NCBI Taxonomy" id="7222"/>
    <lineage>
        <taxon>Eukaryota</taxon>
        <taxon>Metazoa</taxon>
        <taxon>Ecdysozoa</taxon>
        <taxon>Arthropoda</taxon>
        <taxon>Hexapoda</taxon>
        <taxon>Insecta</taxon>
        <taxon>Pterygota</taxon>
        <taxon>Neoptera</taxon>
        <taxon>Endopterygota</taxon>
        <taxon>Diptera</taxon>
        <taxon>Brachycera</taxon>
        <taxon>Muscomorpha</taxon>
        <taxon>Ephydroidea</taxon>
        <taxon>Drosophilidae</taxon>
        <taxon>Drosophila</taxon>
        <taxon>Hawaiian Drosophila</taxon>
    </lineage>
</organism>
<proteinExistence type="inferred from homology"/>
<dbReference type="eggNOG" id="ENOG502TBMH">
    <property type="taxonomic scope" value="Eukaryota"/>
</dbReference>
<dbReference type="AlphaFoldDB" id="B4IWT6"/>
<comment type="similarity">
    <text evidence="3">Belongs to the TO family.</text>
</comment>
<dbReference type="InterPro" id="IPR010562">
    <property type="entry name" value="Haemolymph_juvenile_hormone-bd"/>
</dbReference>
<name>B4IWT6_DROGR</name>
<protein>
    <submittedName>
        <fullName evidence="4">GH16804</fullName>
    </submittedName>
</protein>
<sequence length="243" mass="28241">MLINTISAKEIKKCAFGDDKCMVDSINNIIKNYPKGIPEIGLKPIDLVDVPDLKLVSKNHENEFFYADINLTNQVNYGFENTTITSVEGFTEDPTSTNIIISGSIPSLVHKGLYMGDGRLWIIKVNLTGESTSEFQKMDFTLKLKVSLQFRNNKRYLKIHELSPTVSLKRWILWMDSLFPDNSDLTIRLNRLFNERWVEIWNEWEPMILDAFAEVFLNQVKDIFDRVPYDDMFLSNWSKTRNS</sequence>
<evidence type="ECO:0000256" key="2">
    <source>
        <dbReference type="ARBA" id="ARBA00023108"/>
    </source>
</evidence>
<dbReference type="SMART" id="SM00700">
    <property type="entry name" value="JHBP"/>
    <property type="match status" value="1"/>
</dbReference>
<evidence type="ECO:0000313" key="5">
    <source>
        <dbReference type="Proteomes" id="UP000001070"/>
    </source>
</evidence>
<dbReference type="PANTHER" id="PTHR11008">
    <property type="entry name" value="PROTEIN TAKEOUT-LIKE PROTEIN"/>
    <property type="match status" value="1"/>
</dbReference>
<dbReference type="PANTHER" id="PTHR11008:SF32">
    <property type="entry name" value="CIRCADIAN CLOCK-CONTROLLED PROTEIN DAYWAKE-RELATED"/>
    <property type="match status" value="1"/>
</dbReference>
<dbReference type="InterPro" id="IPR038606">
    <property type="entry name" value="To_sf"/>
</dbReference>
<dbReference type="OMA" id="WILEMDS"/>
<keyword evidence="1" id="KW-0732">Signal</keyword>
<gene>
    <name evidence="4" type="primary">Dgri\GH16804</name>
    <name evidence="4" type="ORF">Dgri_GH16804</name>
</gene>
<evidence type="ECO:0000256" key="3">
    <source>
        <dbReference type="ARBA" id="ARBA00060902"/>
    </source>
</evidence>
<dbReference type="PhylomeDB" id="B4IWT6"/>
<dbReference type="FunCoup" id="B4IWT6">
    <property type="interactions" value="100"/>
</dbReference>
<dbReference type="Proteomes" id="UP000001070">
    <property type="component" value="Unassembled WGS sequence"/>
</dbReference>
<dbReference type="InParanoid" id="B4IWT6"/>
<dbReference type="KEGG" id="dgr:6557487"/>
<reference evidence="4 5" key="1">
    <citation type="journal article" date="2007" name="Nature">
        <title>Evolution of genes and genomes on the Drosophila phylogeny.</title>
        <authorList>
            <consortium name="Drosophila 12 Genomes Consortium"/>
            <person name="Clark A.G."/>
            <person name="Eisen M.B."/>
            <person name="Smith D.R."/>
            <person name="Bergman C.M."/>
            <person name="Oliver B."/>
            <person name="Markow T.A."/>
            <person name="Kaufman T.C."/>
            <person name="Kellis M."/>
            <person name="Gelbart W."/>
            <person name="Iyer V.N."/>
            <person name="Pollard D.A."/>
            <person name="Sackton T.B."/>
            <person name="Larracuente A.M."/>
            <person name="Singh N.D."/>
            <person name="Abad J.P."/>
            <person name="Abt D.N."/>
            <person name="Adryan B."/>
            <person name="Aguade M."/>
            <person name="Akashi H."/>
            <person name="Anderson W.W."/>
            <person name="Aquadro C.F."/>
            <person name="Ardell D.H."/>
            <person name="Arguello R."/>
            <person name="Artieri C.G."/>
            <person name="Barbash D.A."/>
            <person name="Barker D."/>
            <person name="Barsanti P."/>
            <person name="Batterham P."/>
            <person name="Batzoglou S."/>
            <person name="Begun D."/>
            <person name="Bhutkar A."/>
            <person name="Blanco E."/>
            <person name="Bosak S.A."/>
            <person name="Bradley R.K."/>
            <person name="Brand A.D."/>
            <person name="Brent M.R."/>
            <person name="Brooks A.N."/>
            <person name="Brown R.H."/>
            <person name="Butlin R.K."/>
            <person name="Caggese C."/>
            <person name="Calvi B.R."/>
            <person name="Bernardo de Carvalho A."/>
            <person name="Caspi A."/>
            <person name="Castrezana S."/>
            <person name="Celniker S.E."/>
            <person name="Chang J.L."/>
            <person name="Chapple C."/>
            <person name="Chatterji S."/>
            <person name="Chinwalla A."/>
            <person name="Civetta A."/>
            <person name="Clifton S.W."/>
            <person name="Comeron J.M."/>
            <person name="Costello J.C."/>
            <person name="Coyne J.A."/>
            <person name="Daub J."/>
            <person name="David R.G."/>
            <person name="Delcher A.L."/>
            <person name="Delehaunty K."/>
            <person name="Do C.B."/>
            <person name="Ebling H."/>
            <person name="Edwards K."/>
            <person name="Eickbush T."/>
            <person name="Evans J.D."/>
            <person name="Filipski A."/>
            <person name="Findeiss S."/>
            <person name="Freyhult E."/>
            <person name="Fulton L."/>
            <person name="Fulton R."/>
            <person name="Garcia A.C."/>
            <person name="Gardiner A."/>
            <person name="Garfield D.A."/>
            <person name="Garvin B.E."/>
            <person name="Gibson G."/>
            <person name="Gilbert D."/>
            <person name="Gnerre S."/>
            <person name="Godfrey J."/>
            <person name="Good R."/>
            <person name="Gotea V."/>
            <person name="Gravely B."/>
            <person name="Greenberg A.J."/>
            <person name="Griffiths-Jones S."/>
            <person name="Gross S."/>
            <person name="Guigo R."/>
            <person name="Gustafson E.A."/>
            <person name="Haerty W."/>
            <person name="Hahn M.W."/>
            <person name="Halligan D.L."/>
            <person name="Halpern A.L."/>
            <person name="Halter G.M."/>
            <person name="Han M.V."/>
            <person name="Heger A."/>
            <person name="Hillier L."/>
            <person name="Hinrichs A.S."/>
            <person name="Holmes I."/>
            <person name="Hoskins R.A."/>
            <person name="Hubisz M.J."/>
            <person name="Hultmark D."/>
            <person name="Huntley M.A."/>
            <person name="Jaffe D.B."/>
            <person name="Jagadeeshan S."/>
            <person name="Jeck W.R."/>
            <person name="Johnson J."/>
            <person name="Jones C.D."/>
            <person name="Jordan W.C."/>
            <person name="Karpen G.H."/>
            <person name="Kataoka E."/>
            <person name="Keightley P.D."/>
            <person name="Kheradpour P."/>
            <person name="Kirkness E.F."/>
            <person name="Koerich L.B."/>
            <person name="Kristiansen K."/>
            <person name="Kudrna D."/>
            <person name="Kulathinal R.J."/>
            <person name="Kumar S."/>
            <person name="Kwok R."/>
            <person name="Lander E."/>
            <person name="Langley C.H."/>
            <person name="Lapoint R."/>
            <person name="Lazzaro B.P."/>
            <person name="Lee S.J."/>
            <person name="Levesque L."/>
            <person name="Li R."/>
            <person name="Lin C.F."/>
            <person name="Lin M.F."/>
            <person name="Lindblad-Toh K."/>
            <person name="Llopart A."/>
            <person name="Long M."/>
            <person name="Low L."/>
            <person name="Lozovsky E."/>
            <person name="Lu J."/>
            <person name="Luo M."/>
            <person name="Machado C.A."/>
            <person name="Makalowski W."/>
            <person name="Marzo M."/>
            <person name="Matsuda M."/>
            <person name="Matzkin L."/>
            <person name="McAllister B."/>
            <person name="McBride C.S."/>
            <person name="McKernan B."/>
            <person name="McKernan K."/>
            <person name="Mendez-Lago M."/>
            <person name="Minx P."/>
            <person name="Mollenhauer M.U."/>
            <person name="Montooth K."/>
            <person name="Mount S.M."/>
            <person name="Mu X."/>
            <person name="Myers E."/>
            <person name="Negre B."/>
            <person name="Newfeld S."/>
            <person name="Nielsen R."/>
            <person name="Noor M.A."/>
            <person name="O'Grady P."/>
            <person name="Pachter L."/>
            <person name="Papaceit M."/>
            <person name="Parisi M.J."/>
            <person name="Parisi M."/>
            <person name="Parts L."/>
            <person name="Pedersen J.S."/>
            <person name="Pesole G."/>
            <person name="Phillippy A.M."/>
            <person name="Ponting C.P."/>
            <person name="Pop M."/>
            <person name="Porcelli D."/>
            <person name="Powell J.R."/>
            <person name="Prohaska S."/>
            <person name="Pruitt K."/>
            <person name="Puig M."/>
            <person name="Quesneville H."/>
            <person name="Ram K.R."/>
            <person name="Rand D."/>
            <person name="Rasmussen M.D."/>
            <person name="Reed L.K."/>
            <person name="Reenan R."/>
            <person name="Reily A."/>
            <person name="Remington K.A."/>
            <person name="Rieger T.T."/>
            <person name="Ritchie M.G."/>
            <person name="Robin C."/>
            <person name="Rogers Y.H."/>
            <person name="Rohde C."/>
            <person name="Rozas J."/>
            <person name="Rubenfield M.J."/>
            <person name="Ruiz A."/>
            <person name="Russo S."/>
            <person name="Salzberg S.L."/>
            <person name="Sanchez-Gracia A."/>
            <person name="Saranga D.J."/>
            <person name="Sato H."/>
            <person name="Schaeffer S.W."/>
            <person name="Schatz M.C."/>
            <person name="Schlenke T."/>
            <person name="Schwartz R."/>
            <person name="Segarra C."/>
            <person name="Singh R.S."/>
            <person name="Sirot L."/>
            <person name="Sirota M."/>
            <person name="Sisneros N.B."/>
            <person name="Smith C.D."/>
            <person name="Smith T.F."/>
            <person name="Spieth J."/>
            <person name="Stage D.E."/>
            <person name="Stark A."/>
            <person name="Stephan W."/>
            <person name="Strausberg R.L."/>
            <person name="Strempel S."/>
            <person name="Sturgill D."/>
            <person name="Sutton G."/>
            <person name="Sutton G.G."/>
            <person name="Tao W."/>
            <person name="Teichmann S."/>
            <person name="Tobari Y.N."/>
            <person name="Tomimura Y."/>
            <person name="Tsolas J.M."/>
            <person name="Valente V.L."/>
            <person name="Venter E."/>
            <person name="Venter J.C."/>
            <person name="Vicario S."/>
            <person name="Vieira F.G."/>
            <person name="Vilella A.J."/>
            <person name="Villasante A."/>
            <person name="Walenz B."/>
            <person name="Wang J."/>
            <person name="Wasserman M."/>
            <person name="Watts T."/>
            <person name="Wilson D."/>
            <person name="Wilson R.K."/>
            <person name="Wing R.A."/>
            <person name="Wolfner M.F."/>
            <person name="Wong A."/>
            <person name="Wong G.K."/>
            <person name="Wu C.I."/>
            <person name="Wu G."/>
            <person name="Yamamoto D."/>
            <person name="Yang H.P."/>
            <person name="Yang S.P."/>
            <person name="Yorke J.A."/>
            <person name="Yoshida K."/>
            <person name="Zdobnov E."/>
            <person name="Zhang P."/>
            <person name="Zhang Y."/>
            <person name="Zimin A.V."/>
            <person name="Baldwin J."/>
            <person name="Abdouelleil A."/>
            <person name="Abdulkadir J."/>
            <person name="Abebe A."/>
            <person name="Abera B."/>
            <person name="Abreu J."/>
            <person name="Acer S.C."/>
            <person name="Aftuck L."/>
            <person name="Alexander A."/>
            <person name="An P."/>
            <person name="Anderson E."/>
            <person name="Anderson S."/>
            <person name="Arachi H."/>
            <person name="Azer M."/>
            <person name="Bachantsang P."/>
            <person name="Barry A."/>
            <person name="Bayul T."/>
            <person name="Berlin A."/>
            <person name="Bessette D."/>
            <person name="Bloom T."/>
            <person name="Blye J."/>
            <person name="Boguslavskiy L."/>
            <person name="Bonnet C."/>
            <person name="Boukhgalter B."/>
            <person name="Bourzgui I."/>
            <person name="Brown A."/>
            <person name="Cahill P."/>
            <person name="Channer S."/>
            <person name="Cheshatsang Y."/>
            <person name="Chuda L."/>
            <person name="Citroen M."/>
            <person name="Collymore A."/>
            <person name="Cooke P."/>
            <person name="Costello M."/>
            <person name="D'Aco K."/>
            <person name="Daza R."/>
            <person name="De Haan G."/>
            <person name="DeGray S."/>
            <person name="DeMaso C."/>
            <person name="Dhargay N."/>
            <person name="Dooley K."/>
            <person name="Dooley E."/>
            <person name="Doricent M."/>
            <person name="Dorje P."/>
            <person name="Dorjee K."/>
            <person name="Dupes A."/>
            <person name="Elong R."/>
            <person name="Falk J."/>
            <person name="Farina A."/>
            <person name="Faro S."/>
            <person name="Ferguson D."/>
            <person name="Fisher S."/>
            <person name="Foley C.D."/>
            <person name="Franke A."/>
            <person name="Friedrich D."/>
            <person name="Gadbois L."/>
            <person name="Gearin G."/>
            <person name="Gearin C.R."/>
            <person name="Giannoukos G."/>
            <person name="Goode T."/>
            <person name="Graham J."/>
            <person name="Grandbois E."/>
            <person name="Grewal S."/>
            <person name="Gyaltsen K."/>
            <person name="Hafez N."/>
            <person name="Hagos B."/>
            <person name="Hall J."/>
            <person name="Henson C."/>
            <person name="Hollinger A."/>
            <person name="Honan T."/>
            <person name="Huard M.D."/>
            <person name="Hughes L."/>
            <person name="Hurhula B."/>
            <person name="Husby M.E."/>
            <person name="Kamat A."/>
            <person name="Kanga B."/>
            <person name="Kashin S."/>
            <person name="Khazanovich D."/>
            <person name="Kisner P."/>
            <person name="Lance K."/>
            <person name="Lara M."/>
            <person name="Lee W."/>
            <person name="Lennon N."/>
            <person name="Letendre F."/>
            <person name="LeVine R."/>
            <person name="Lipovsky A."/>
            <person name="Liu X."/>
            <person name="Liu J."/>
            <person name="Liu S."/>
            <person name="Lokyitsang T."/>
            <person name="Lokyitsang Y."/>
            <person name="Lubonja R."/>
            <person name="Lui A."/>
            <person name="MacDonald P."/>
            <person name="Magnisalis V."/>
            <person name="Maru K."/>
            <person name="Matthews C."/>
            <person name="McCusker W."/>
            <person name="McDonough S."/>
            <person name="Mehta T."/>
            <person name="Meldrim J."/>
            <person name="Meneus L."/>
            <person name="Mihai O."/>
            <person name="Mihalev A."/>
            <person name="Mihova T."/>
            <person name="Mittelman R."/>
            <person name="Mlenga V."/>
            <person name="Montmayeur A."/>
            <person name="Mulrain L."/>
            <person name="Navidi A."/>
            <person name="Naylor J."/>
            <person name="Negash T."/>
            <person name="Nguyen T."/>
            <person name="Nguyen N."/>
            <person name="Nicol R."/>
            <person name="Norbu C."/>
            <person name="Norbu N."/>
            <person name="Novod N."/>
            <person name="O'Neill B."/>
            <person name="Osman S."/>
            <person name="Markiewicz E."/>
            <person name="Oyono O.L."/>
            <person name="Patti C."/>
            <person name="Phunkhang P."/>
            <person name="Pierre F."/>
            <person name="Priest M."/>
            <person name="Raghuraman S."/>
            <person name="Rege F."/>
            <person name="Reyes R."/>
            <person name="Rise C."/>
            <person name="Rogov P."/>
            <person name="Ross K."/>
            <person name="Ryan E."/>
            <person name="Settipalli S."/>
            <person name="Shea T."/>
            <person name="Sherpa N."/>
            <person name="Shi L."/>
            <person name="Shih D."/>
            <person name="Sparrow T."/>
            <person name="Spaulding J."/>
            <person name="Stalker J."/>
            <person name="Stange-Thomann N."/>
            <person name="Stavropoulos S."/>
            <person name="Stone C."/>
            <person name="Strader C."/>
            <person name="Tesfaye S."/>
            <person name="Thomson T."/>
            <person name="Thoulutsang Y."/>
            <person name="Thoulutsang D."/>
            <person name="Topham K."/>
            <person name="Topping I."/>
            <person name="Tsamla T."/>
            <person name="Vassiliev H."/>
            <person name="Vo A."/>
            <person name="Wangchuk T."/>
            <person name="Wangdi T."/>
            <person name="Weiand M."/>
            <person name="Wilkinson J."/>
            <person name="Wilson A."/>
            <person name="Yadav S."/>
            <person name="Young G."/>
            <person name="Yu Q."/>
            <person name="Zembek L."/>
            <person name="Zhong D."/>
            <person name="Zimmer A."/>
            <person name="Zwirko Z."/>
            <person name="Jaffe D.B."/>
            <person name="Alvarez P."/>
            <person name="Brockman W."/>
            <person name="Butler J."/>
            <person name="Chin C."/>
            <person name="Gnerre S."/>
            <person name="Grabherr M."/>
            <person name="Kleber M."/>
            <person name="Mauceli E."/>
            <person name="MacCallum I."/>
        </authorList>
    </citation>
    <scope>NUCLEOTIDE SEQUENCE [LARGE SCALE GENOMIC DNA]</scope>
    <source>
        <strain evidence="5">Tucson 15287-2541.00</strain>
    </source>
</reference>
<dbReference type="HOGENOM" id="CLU_069908_0_2_1"/>
<dbReference type="EMBL" id="CH916366">
    <property type="protein sequence ID" value="EDV97337.1"/>
    <property type="molecule type" value="Genomic_DNA"/>
</dbReference>
<dbReference type="GO" id="GO:0007623">
    <property type="term" value="P:circadian rhythm"/>
    <property type="evidence" value="ECO:0007669"/>
    <property type="project" value="UniProtKB-ARBA"/>
</dbReference>
<dbReference type="Gene3D" id="3.15.10.30">
    <property type="entry name" value="Haemolymph juvenile hormone binding protein"/>
    <property type="match status" value="1"/>
</dbReference>